<accession>A0A6A9V0F6</accession>
<comment type="caution">
    <text evidence="3">The sequence shown here is derived from an EMBL/GenBank/DDBJ whole genome shotgun (WGS) entry which is preliminary data.</text>
</comment>
<evidence type="ECO:0000313" key="3">
    <source>
        <dbReference type="EMBL" id="MVA75340.1"/>
    </source>
</evidence>
<dbReference type="InterPro" id="IPR050564">
    <property type="entry name" value="F420-G6PD/mer"/>
</dbReference>
<keyword evidence="4" id="KW-1185">Reference proteome</keyword>
<evidence type="ECO:0000256" key="1">
    <source>
        <dbReference type="ARBA" id="ARBA00023002"/>
    </source>
</evidence>
<dbReference type="Gene3D" id="3.20.20.30">
    <property type="entry name" value="Luciferase-like domain"/>
    <property type="match status" value="1"/>
</dbReference>
<proteinExistence type="predicted"/>
<feature type="domain" description="Luciferase-like" evidence="2">
    <location>
        <begin position="18"/>
        <end position="230"/>
    </location>
</feature>
<dbReference type="CDD" id="cd01097">
    <property type="entry name" value="Tetrahydromethanopterin_reductase"/>
    <property type="match status" value="1"/>
</dbReference>
<dbReference type="PANTHER" id="PTHR43244:SF1">
    <property type="entry name" value="5,10-METHYLENETETRAHYDROMETHANOPTERIN REDUCTASE"/>
    <property type="match status" value="1"/>
</dbReference>
<dbReference type="InterPro" id="IPR036661">
    <property type="entry name" value="Luciferase-like_sf"/>
</dbReference>
<reference evidence="3 4" key="1">
    <citation type="submission" date="2019-12" db="EMBL/GenBank/DDBJ databases">
        <title>Auraticoccus cholistani sp. nov., an actinomycete isolated from soil of Cholistan desert.</title>
        <authorList>
            <person name="Cheema M.T."/>
        </authorList>
    </citation>
    <scope>NUCLEOTIDE SEQUENCE [LARGE SCALE GENOMIC DNA]</scope>
    <source>
        <strain evidence="3 4">F435</strain>
    </source>
</reference>
<dbReference type="SUPFAM" id="SSF51679">
    <property type="entry name" value="Bacterial luciferase-like"/>
    <property type="match status" value="1"/>
</dbReference>
<gene>
    <name evidence="3" type="ORF">GC722_04750</name>
</gene>
<dbReference type="GO" id="GO:0016705">
    <property type="term" value="F:oxidoreductase activity, acting on paired donors, with incorporation or reduction of molecular oxygen"/>
    <property type="evidence" value="ECO:0007669"/>
    <property type="project" value="InterPro"/>
</dbReference>
<keyword evidence="1" id="KW-0560">Oxidoreductase</keyword>
<protein>
    <submittedName>
        <fullName evidence="3">LLM class flavin-dependent oxidoreductase</fullName>
    </submittedName>
</protein>
<evidence type="ECO:0000313" key="4">
    <source>
        <dbReference type="Proteomes" id="UP000435304"/>
    </source>
</evidence>
<dbReference type="EMBL" id="WPCU01000004">
    <property type="protein sequence ID" value="MVA75340.1"/>
    <property type="molecule type" value="Genomic_DNA"/>
</dbReference>
<sequence>MSDYGHDLLLGSFITPTNARPEEVVRLARASEVAGLDLVTFQDHPYQPGFLDTWTLMSYVAARTERISLSGNVLNLPLRPPAVLARAVASLDLLSGGRVELGLGAGGFWDAIEAMGGRRLSPGQAVTALSEAIDVIRGVWDTSTRQSLRVEGTYYGVRGAKRGPAPAHPVAIWLGAYKPKMLALTGQKADGWLPSLPYIKDPQELVDANARIDEAAAAAGREPSAVRRLLNIGGTFTTGASTGFLQGPVSQWVEQLAELTLQLGFSGYVLTGDDERSLRVLGEEVAPALREVVAQHREEAAR</sequence>
<dbReference type="Pfam" id="PF00296">
    <property type="entry name" value="Bac_luciferase"/>
    <property type="match status" value="1"/>
</dbReference>
<dbReference type="InterPro" id="IPR011251">
    <property type="entry name" value="Luciferase-like_dom"/>
</dbReference>
<evidence type="ECO:0000259" key="2">
    <source>
        <dbReference type="Pfam" id="PF00296"/>
    </source>
</evidence>
<organism evidence="3 4">
    <name type="scientific">Auraticoccus cholistanensis</name>
    <dbReference type="NCBI Taxonomy" id="2656650"/>
    <lineage>
        <taxon>Bacteria</taxon>
        <taxon>Bacillati</taxon>
        <taxon>Actinomycetota</taxon>
        <taxon>Actinomycetes</taxon>
        <taxon>Propionibacteriales</taxon>
        <taxon>Propionibacteriaceae</taxon>
        <taxon>Auraticoccus</taxon>
    </lineage>
</organism>
<dbReference type="Proteomes" id="UP000435304">
    <property type="component" value="Unassembled WGS sequence"/>
</dbReference>
<dbReference type="AlphaFoldDB" id="A0A6A9V0F6"/>
<dbReference type="RefSeq" id="WP_156608391.1">
    <property type="nucleotide sequence ID" value="NZ_WPCU01000004.1"/>
</dbReference>
<name>A0A6A9V0F6_9ACTN</name>
<dbReference type="PANTHER" id="PTHR43244">
    <property type="match status" value="1"/>
</dbReference>